<organism evidence="1 2">
    <name type="scientific">Aeoliella straminimaris</name>
    <dbReference type="NCBI Taxonomy" id="2954799"/>
    <lineage>
        <taxon>Bacteria</taxon>
        <taxon>Pseudomonadati</taxon>
        <taxon>Planctomycetota</taxon>
        <taxon>Planctomycetia</taxon>
        <taxon>Pirellulales</taxon>
        <taxon>Lacipirellulaceae</taxon>
        <taxon>Aeoliella</taxon>
    </lineage>
</organism>
<sequence length="862" mass="95754">MVGNHTPIRTTHDRWMLTAFVMIVVWVTIDTWQPDAPRRTSTPRLVGRPSHQLALANSLAADSPPRYRWMQLPAQLSVQQASAKVQPTVDPLLVSQFPVAEDPLVRQLLKDPTFLQVVESPSDHLAARELPAEPRFSLESLDPSLRPWFSKLQSLDGGHPAWSLLGPPHVQGWYATSQSALHQWFRAGDPMQQAIASQRYASPPSLLYGPMLTRPGERLAMLPRSQTTRELADRQQGWEERVLLAMRPLLESSYDHAEREPMVADPISLVAMLRQLAVVPECQEWALESLQWIDMLATGELPACVTEADVIDRLACLSDQAGRMAETTDAPGLATRLRRTRYAMWRRIALWHVVADLKTPPVGRVALANASMARYSGHAAPVSLHTPVKLDQLLSEVEQYESAPTEANGRVLAVRMAQLSQSGSAGRQQLAETMADQYRNANARIAISKELVNRLLPPSEPRTEPVRDRILGTPVSGRATTQSETSVTLLPDPQAWRLGLEVMGHADSQTIAFERTVRVRTNGTTNFAARQQVVIDPQGLRFGRVVSDANSVSRFVNARSSYDVLPIIGGVVRSKAAGAFSERRGRAQREVSMKARDRVEQEMSTTVHTAADRALREWKSRVTDPLADGGVSIEPVEMRTTEQRLIARARLLHGTSLTSHSPRPRAPSDSLASVQLHQSALTNLVGALNLAGERLTAEQFTARLQRFAPKLSGEKLDDDARETVIEFADQTPVTFELTDGKLHLAWRVRELVVRGRSIRDFTVHLYYTPQADGLVARFEHSAGPYLEGSMRNSQRIRLQTIFGKVFPEDSNLAVGTKFADDPRLAGLMITQLVVDDGWLAVALGPATPKRTAQIDRYTPLWR</sequence>
<evidence type="ECO:0000313" key="1">
    <source>
        <dbReference type="EMBL" id="MCO6042576.1"/>
    </source>
</evidence>
<name>A0A9X2FAT2_9BACT</name>
<dbReference type="Proteomes" id="UP001155241">
    <property type="component" value="Unassembled WGS sequence"/>
</dbReference>
<protein>
    <submittedName>
        <fullName evidence="1">Uncharacterized protein</fullName>
    </submittedName>
</protein>
<comment type="caution">
    <text evidence="1">The sequence shown here is derived from an EMBL/GenBank/DDBJ whole genome shotgun (WGS) entry which is preliminary data.</text>
</comment>
<dbReference type="EMBL" id="JAMXLR010000006">
    <property type="protein sequence ID" value="MCO6042576.1"/>
    <property type="molecule type" value="Genomic_DNA"/>
</dbReference>
<proteinExistence type="predicted"/>
<dbReference type="AlphaFoldDB" id="A0A9X2FAT2"/>
<gene>
    <name evidence="1" type="ORF">NG895_01525</name>
</gene>
<evidence type="ECO:0000313" key="2">
    <source>
        <dbReference type="Proteomes" id="UP001155241"/>
    </source>
</evidence>
<dbReference type="RefSeq" id="WP_252850674.1">
    <property type="nucleotide sequence ID" value="NZ_JAMXLR010000006.1"/>
</dbReference>
<reference evidence="1" key="1">
    <citation type="submission" date="2022-06" db="EMBL/GenBank/DDBJ databases">
        <title>Aeoliella straminimaris, a novel planctomycete from sediments.</title>
        <authorList>
            <person name="Vitorino I.R."/>
            <person name="Lage O.M."/>
        </authorList>
    </citation>
    <scope>NUCLEOTIDE SEQUENCE</scope>
    <source>
        <strain evidence="1">ICT_H6.2</strain>
    </source>
</reference>
<accession>A0A9X2FAT2</accession>
<keyword evidence="2" id="KW-1185">Reference proteome</keyword>